<proteinExistence type="predicted"/>
<protein>
    <submittedName>
        <fullName evidence="1">Uncharacterized protein</fullName>
    </submittedName>
</protein>
<evidence type="ECO:0000313" key="1">
    <source>
        <dbReference type="EnsemblMetazoa" id="Aqu2.1.12109_001"/>
    </source>
</evidence>
<sequence>MLVQCLVKGYSLEKAQTENLLILIDELGHGTRYGCLGMECCSTYFLYIHMYL</sequence>
<dbReference type="InParanoid" id="A0A1X7TC13"/>
<reference evidence="1" key="1">
    <citation type="submission" date="2017-05" db="UniProtKB">
        <authorList>
            <consortium name="EnsemblMetazoa"/>
        </authorList>
    </citation>
    <scope>IDENTIFICATION</scope>
</reference>
<name>A0A1X7TC13_AMPQE</name>
<dbReference type="AlphaFoldDB" id="A0A1X7TC13"/>
<organism evidence="1">
    <name type="scientific">Amphimedon queenslandica</name>
    <name type="common">Sponge</name>
    <dbReference type="NCBI Taxonomy" id="400682"/>
    <lineage>
        <taxon>Eukaryota</taxon>
        <taxon>Metazoa</taxon>
        <taxon>Porifera</taxon>
        <taxon>Demospongiae</taxon>
        <taxon>Heteroscleromorpha</taxon>
        <taxon>Haplosclerida</taxon>
        <taxon>Niphatidae</taxon>
        <taxon>Amphimedon</taxon>
    </lineage>
</organism>
<dbReference type="EnsemblMetazoa" id="Aqu2.1.12109_001">
    <property type="protein sequence ID" value="Aqu2.1.12109_001"/>
    <property type="gene ID" value="Aqu2.1.12109"/>
</dbReference>
<accession>A0A1X7TC13</accession>